<keyword evidence="1" id="KW-1133">Transmembrane helix</keyword>
<dbReference type="Proteomes" id="UP000309676">
    <property type="component" value="Unassembled WGS sequence"/>
</dbReference>
<sequence>MARTYKAEGRQVAKLVRGLFAVVAMLLYGYAFPDLDRSVLVAILAVGWVAAELAAWWWVRRRRAAKAGRGRGKAM</sequence>
<reference evidence="2 3" key="1">
    <citation type="submission" date="2019-05" db="EMBL/GenBank/DDBJ databases">
        <authorList>
            <person name="Narsing Rao M.P."/>
            <person name="Li W.J."/>
        </authorList>
    </citation>
    <scope>NUCLEOTIDE SEQUENCE [LARGE SCALE GENOMIC DNA]</scope>
    <source>
        <strain evidence="2 3">SYSU_K30003</strain>
    </source>
</reference>
<evidence type="ECO:0000313" key="3">
    <source>
        <dbReference type="Proteomes" id="UP000309676"/>
    </source>
</evidence>
<evidence type="ECO:0000313" key="2">
    <source>
        <dbReference type="EMBL" id="TLS54177.1"/>
    </source>
</evidence>
<feature type="transmembrane region" description="Helical" evidence="1">
    <location>
        <begin position="38"/>
        <end position="59"/>
    </location>
</feature>
<keyword evidence="1" id="KW-0812">Transmembrane</keyword>
<dbReference type="RefSeq" id="WP_138192031.1">
    <property type="nucleotide sequence ID" value="NZ_VCIW01000001.1"/>
</dbReference>
<feature type="transmembrane region" description="Helical" evidence="1">
    <location>
        <begin position="12"/>
        <end position="32"/>
    </location>
</feature>
<organism evidence="2 3">
    <name type="scientific">Paenibacillus antri</name>
    <dbReference type="NCBI Taxonomy" id="2582848"/>
    <lineage>
        <taxon>Bacteria</taxon>
        <taxon>Bacillati</taxon>
        <taxon>Bacillota</taxon>
        <taxon>Bacilli</taxon>
        <taxon>Bacillales</taxon>
        <taxon>Paenibacillaceae</taxon>
        <taxon>Paenibacillus</taxon>
    </lineage>
</organism>
<dbReference type="EMBL" id="VCIW01000001">
    <property type="protein sequence ID" value="TLS54177.1"/>
    <property type="molecule type" value="Genomic_DNA"/>
</dbReference>
<proteinExistence type="predicted"/>
<accession>A0A5R9GCH5</accession>
<keyword evidence="1" id="KW-0472">Membrane</keyword>
<comment type="caution">
    <text evidence="2">The sequence shown here is derived from an EMBL/GenBank/DDBJ whole genome shotgun (WGS) entry which is preliminary data.</text>
</comment>
<name>A0A5R9GCH5_9BACL</name>
<protein>
    <submittedName>
        <fullName evidence="2">Uncharacterized protein</fullName>
    </submittedName>
</protein>
<gene>
    <name evidence="2" type="ORF">FE782_02185</name>
</gene>
<dbReference type="AlphaFoldDB" id="A0A5R9GCH5"/>
<dbReference type="OrthoDB" id="2964928at2"/>
<evidence type="ECO:0000256" key="1">
    <source>
        <dbReference type="SAM" id="Phobius"/>
    </source>
</evidence>
<keyword evidence="3" id="KW-1185">Reference proteome</keyword>